<keyword evidence="1" id="KW-1133">Transmembrane helix</keyword>
<keyword evidence="3" id="KW-1185">Reference proteome</keyword>
<name>A0ABW8D6E2_9GAMM</name>
<gene>
    <name evidence="2" type="ORF">ACD661_06755</name>
</gene>
<reference evidence="2 3" key="1">
    <citation type="submission" date="2024-08" db="EMBL/GenBank/DDBJ databases">
        <title>Draft Genome Sequence of Legionella lytica strain DSB2004, Isolated From a Fire Sprinkler System.</title>
        <authorList>
            <person name="Everhart A.D."/>
            <person name="Kidane D.T."/>
            <person name="Farone A.L."/>
            <person name="Farone M.B."/>
        </authorList>
    </citation>
    <scope>NUCLEOTIDE SEQUENCE [LARGE SCALE GENOMIC DNA]</scope>
    <source>
        <strain evidence="2 3">DSB2004</strain>
    </source>
</reference>
<evidence type="ECO:0000256" key="1">
    <source>
        <dbReference type="SAM" id="Phobius"/>
    </source>
</evidence>
<keyword evidence="1" id="KW-0812">Transmembrane</keyword>
<dbReference type="EMBL" id="JBGORX010000001">
    <property type="protein sequence ID" value="MFJ1268250.1"/>
    <property type="molecule type" value="Genomic_DNA"/>
</dbReference>
<comment type="caution">
    <text evidence="2">The sequence shown here is derived from an EMBL/GenBank/DDBJ whole genome shotgun (WGS) entry which is preliminary data.</text>
</comment>
<keyword evidence="1" id="KW-0472">Membrane</keyword>
<evidence type="ECO:0008006" key="4">
    <source>
        <dbReference type="Google" id="ProtNLM"/>
    </source>
</evidence>
<accession>A0ABW8D6E2</accession>
<dbReference type="RefSeq" id="WP_400187063.1">
    <property type="nucleotide sequence ID" value="NZ_JBGORX010000001.1"/>
</dbReference>
<evidence type="ECO:0000313" key="3">
    <source>
        <dbReference type="Proteomes" id="UP001615550"/>
    </source>
</evidence>
<proteinExistence type="predicted"/>
<feature type="transmembrane region" description="Helical" evidence="1">
    <location>
        <begin position="190"/>
        <end position="209"/>
    </location>
</feature>
<sequence>MLNNTSNEKSFTKKSFITVYTETYPLYNESGAKRLTEEDYQYVSQPLVAVTSFFNLPNQPRHSNELSFFDVLKNTIHWDVEDEKNKQLGWTTVPLAIPRIIFHLSIALLVLPSSTAKLITELLPGLAEEYCYIGKNQSKSNYFLQSAYKVGHILSSSVHFIGQLITPSIKSFFPSLRGESGIGKLLKSAVVYYGLLALLGTAALIALTLVAFKLPPLACVSILIAEAALITYACRSIYKGCFSAPNPPQLVEHPQEVEAEELVDSPAIMNRMMPAAQPKEEQSYFSSIYSYLFARTKNEKNPEAQLTTEYRPI</sequence>
<dbReference type="Proteomes" id="UP001615550">
    <property type="component" value="Unassembled WGS sequence"/>
</dbReference>
<organism evidence="2 3">
    <name type="scientific">Legionella lytica</name>
    <dbReference type="NCBI Taxonomy" id="96232"/>
    <lineage>
        <taxon>Bacteria</taxon>
        <taxon>Pseudomonadati</taxon>
        <taxon>Pseudomonadota</taxon>
        <taxon>Gammaproteobacteria</taxon>
        <taxon>Legionellales</taxon>
        <taxon>Legionellaceae</taxon>
        <taxon>Legionella</taxon>
    </lineage>
</organism>
<protein>
    <recommendedName>
        <fullName evidence="4">Substrate of the Dot/Icm secretion system</fullName>
    </recommendedName>
</protein>
<evidence type="ECO:0000313" key="2">
    <source>
        <dbReference type="EMBL" id="MFJ1268250.1"/>
    </source>
</evidence>